<dbReference type="SUPFAM" id="SSF52794">
    <property type="entry name" value="PTS system IIB component-like"/>
    <property type="match status" value="1"/>
</dbReference>
<keyword evidence="4" id="KW-1185">Reference proteome</keyword>
<evidence type="ECO:0000256" key="1">
    <source>
        <dbReference type="ARBA" id="ARBA00022679"/>
    </source>
</evidence>
<dbReference type="STRING" id="112903.SAMN04490178_102215"/>
<dbReference type="Proteomes" id="UP000198847">
    <property type="component" value="Unassembled WGS sequence"/>
</dbReference>
<protein>
    <submittedName>
        <fullName evidence="3">PTS system, galactitol-specific IIB component</fullName>
    </submittedName>
</protein>
<dbReference type="AlphaFoldDB" id="A0A1H8Q7H3"/>
<organism evidence="3 4">
    <name type="scientific">Propionispora vibrioides</name>
    <dbReference type="NCBI Taxonomy" id="112903"/>
    <lineage>
        <taxon>Bacteria</taxon>
        <taxon>Bacillati</taxon>
        <taxon>Bacillota</taxon>
        <taxon>Negativicutes</taxon>
        <taxon>Selenomonadales</taxon>
        <taxon>Sporomusaceae</taxon>
        <taxon>Propionispora</taxon>
    </lineage>
</organism>
<dbReference type="Gene3D" id="3.40.50.2300">
    <property type="match status" value="1"/>
</dbReference>
<evidence type="ECO:0000313" key="4">
    <source>
        <dbReference type="Proteomes" id="UP000198847"/>
    </source>
</evidence>
<evidence type="ECO:0000259" key="2">
    <source>
        <dbReference type="PROSITE" id="PS51099"/>
    </source>
</evidence>
<dbReference type="CDD" id="cd05566">
    <property type="entry name" value="PTS_IIB_galactitol"/>
    <property type="match status" value="1"/>
</dbReference>
<gene>
    <name evidence="3" type="ORF">SAMN04490178_102215</name>
</gene>
<proteinExistence type="predicted"/>
<sequence>MSKRVAIVCGTGIATSTIVAEKVKKGLQKRGITADIFQCKIIELASHAANIDLVVSTTFVNNKLSVPVVSAINLITGIGEEEVLEQIAEHLR</sequence>
<dbReference type="GO" id="GO:0008982">
    <property type="term" value="F:protein-N(PI)-phosphohistidine-sugar phosphotransferase activity"/>
    <property type="evidence" value="ECO:0007669"/>
    <property type="project" value="InterPro"/>
</dbReference>
<dbReference type="OrthoDB" id="6505030at2"/>
<reference evidence="3 4" key="1">
    <citation type="submission" date="2016-10" db="EMBL/GenBank/DDBJ databases">
        <authorList>
            <person name="de Groot N.N."/>
        </authorList>
    </citation>
    <scope>NUCLEOTIDE SEQUENCE [LARGE SCALE GENOMIC DNA]</scope>
    <source>
        <strain evidence="3 4">DSM 13305</strain>
    </source>
</reference>
<dbReference type="InterPro" id="IPR003501">
    <property type="entry name" value="PTS_EIIB_2/3"/>
</dbReference>
<dbReference type="RefSeq" id="WP_091743920.1">
    <property type="nucleotide sequence ID" value="NZ_FODY01000002.1"/>
</dbReference>
<dbReference type="PROSITE" id="PS51099">
    <property type="entry name" value="PTS_EIIB_TYPE_2"/>
    <property type="match status" value="1"/>
</dbReference>
<dbReference type="Pfam" id="PF02302">
    <property type="entry name" value="PTS_IIB"/>
    <property type="match status" value="1"/>
</dbReference>
<dbReference type="GO" id="GO:0009401">
    <property type="term" value="P:phosphoenolpyruvate-dependent sugar phosphotransferase system"/>
    <property type="evidence" value="ECO:0007669"/>
    <property type="project" value="InterPro"/>
</dbReference>
<dbReference type="EMBL" id="FODY01000002">
    <property type="protein sequence ID" value="SEO50185.1"/>
    <property type="molecule type" value="Genomic_DNA"/>
</dbReference>
<name>A0A1H8Q7H3_9FIRM</name>
<keyword evidence="1" id="KW-0808">Transferase</keyword>
<evidence type="ECO:0000313" key="3">
    <source>
        <dbReference type="EMBL" id="SEO50185.1"/>
    </source>
</evidence>
<dbReference type="InterPro" id="IPR036095">
    <property type="entry name" value="PTS_EIIB-like_sf"/>
</dbReference>
<accession>A0A1H8Q7H3</accession>
<dbReference type="InterPro" id="IPR013011">
    <property type="entry name" value="PTS_EIIB_2"/>
</dbReference>
<feature type="domain" description="PTS EIIB type-2" evidence="2">
    <location>
        <begin position="3"/>
        <end position="92"/>
    </location>
</feature>